<proteinExistence type="inferred from homology"/>
<organism evidence="8 9">
    <name type="scientific">Azospirillum thermophilum</name>
    <dbReference type="NCBI Taxonomy" id="2202148"/>
    <lineage>
        <taxon>Bacteria</taxon>
        <taxon>Pseudomonadati</taxon>
        <taxon>Pseudomonadota</taxon>
        <taxon>Alphaproteobacteria</taxon>
        <taxon>Rhodospirillales</taxon>
        <taxon>Azospirillaceae</taxon>
        <taxon>Azospirillum</taxon>
    </lineage>
</organism>
<evidence type="ECO:0000313" key="8">
    <source>
        <dbReference type="EMBL" id="AWK85168.1"/>
    </source>
</evidence>
<evidence type="ECO:0008006" key="10">
    <source>
        <dbReference type="Google" id="ProtNLM"/>
    </source>
</evidence>
<protein>
    <recommendedName>
        <fullName evidence="10">Tyr recombinase domain-containing protein</fullName>
    </recommendedName>
</protein>
<dbReference type="InterPro" id="IPR038488">
    <property type="entry name" value="Integrase_DNA-bd_sf"/>
</dbReference>
<dbReference type="GO" id="GO:0006310">
    <property type="term" value="P:DNA recombination"/>
    <property type="evidence" value="ECO:0007669"/>
    <property type="project" value="UniProtKB-KW"/>
</dbReference>
<dbReference type="PROSITE" id="PS51898">
    <property type="entry name" value="TYR_RECOMBINASE"/>
    <property type="match status" value="1"/>
</dbReference>
<comment type="similarity">
    <text evidence="1">Belongs to the 'phage' integrase family.</text>
</comment>
<feature type="domain" description="Core-binding (CB)" evidence="7">
    <location>
        <begin position="100"/>
        <end position="180"/>
    </location>
</feature>
<sequence length="388" mass="44215">MTMARVNLTQRFIDTVKPPEKDSTSYQDTTVRGLTLRVRSNGLKTWVMRYRWEGVEHMVTLTGDEKLLGARLWGQSIRTDVSRGNPPHLKVIKDQTINKTTIEHVASDTLAYLESQGRSKSYVDACRRYQTKYVHPAIGHIEVHKVRRLDVERLLRPLVSQPATHNRVLAWISLMLTQARKWEMLTDAQWISDIGRQKEQPREAYLTDAQLDRLIDALTDTTTDYCVSFLMLTGARPNEAFKARWEQFDLNDAVWRKPAANMKTKKAHTVPLAPEAVELLRSLKEKGRSNEWVFPSPHPGRVGHLTTIKNRWATLRKVADLGDANLYDLRHTFATRLLSQGASIKTVQSLTGHSTPQTLLKHYAHVVNDDQRAAVAGLMGKRVLKSLS</sequence>
<keyword evidence="2" id="KW-0229">DNA integration</keyword>
<dbReference type="InterPro" id="IPR025166">
    <property type="entry name" value="Integrase_DNA_bind_dom"/>
</dbReference>
<dbReference type="InterPro" id="IPR010998">
    <property type="entry name" value="Integrase_recombinase_N"/>
</dbReference>
<dbReference type="Gene3D" id="3.30.160.390">
    <property type="entry name" value="Integrase, DNA-binding domain"/>
    <property type="match status" value="1"/>
</dbReference>
<evidence type="ECO:0000256" key="5">
    <source>
        <dbReference type="PROSITE-ProRule" id="PRU01248"/>
    </source>
</evidence>
<dbReference type="Gene3D" id="1.10.443.10">
    <property type="entry name" value="Intergrase catalytic core"/>
    <property type="match status" value="1"/>
</dbReference>
<feature type="domain" description="Tyr recombinase" evidence="6">
    <location>
        <begin position="201"/>
        <end position="376"/>
    </location>
</feature>
<evidence type="ECO:0000256" key="2">
    <source>
        <dbReference type="ARBA" id="ARBA00022908"/>
    </source>
</evidence>
<dbReference type="Proteomes" id="UP000245629">
    <property type="component" value="Chromosome 1"/>
</dbReference>
<keyword evidence="4" id="KW-0233">DNA recombination</keyword>
<evidence type="ECO:0000259" key="6">
    <source>
        <dbReference type="PROSITE" id="PS51898"/>
    </source>
</evidence>
<dbReference type="GO" id="GO:0003677">
    <property type="term" value="F:DNA binding"/>
    <property type="evidence" value="ECO:0007669"/>
    <property type="project" value="UniProtKB-UniRule"/>
</dbReference>
<dbReference type="KEGG" id="azz:DEW08_02315"/>
<dbReference type="SUPFAM" id="SSF56349">
    <property type="entry name" value="DNA breaking-rejoining enzymes"/>
    <property type="match status" value="1"/>
</dbReference>
<dbReference type="InterPro" id="IPR011010">
    <property type="entry name" value="DNA_brk_join_enz"/>
</dbReference>
<dbReference type="CDD" id="cd00796">
    <property type="entry name" value="INT_Rci_Hp1_C"/>
    <property type="match status" value="1"/>
</dbReference>
<keyword evidence="3 5" id="KW-0238">DNA-binding</keyword>
<reference evidence="9" key="1">
    <citation type="submission" date="2018-05" db="EMBL/GenBank/DDBJ databases">
        <title>Azospirillum thermophila sp. nov., a novel isolated from hot spring.</title>
        <authorList>
            <person name="Zhao Z."/>
        </authorList>
    </citation>
    <scope>NUCLEOTIDE SEQUENCE [LARGE SCALE GENOMIC DNA]</scope>
    <source>
        <strain evidence="9">CFH 70021</strain>
    </source>
</reference>
<dbReference type="PROSITE" id="PS51900">
    <property type="entry name" value="CB"/>
    <property type="match status" value="1"/>
</dbReference>
<evidence type="ECO:0000256" key="1">
    <source>
        <dbReference type="ARBA" id="ARBA00008857"/>
    </source>
</evidence>
<dbReference type="InterPro" id="IPR013762">
    <property type="entry name" value="Integrase-like_cat_sf"/>
</dbReference>
<accession>A0A2S2CKX4</accession>
<evidence type="ECO:0000259" key="7">
    <source>
        <dbReference type="PROSITE" id="PS51900"/>
    </source>
</evidence>
<dbReference type="OrthoDB" id="6388170at2"/>
<dbReference type="InterPro" id="IPR050808">
    <property type="entry name" value="Phage_Integrase"/>
</dbReference>
<dbReference type="Pfam" id="PF00589">
    <property type="entry name" value="Phage_integrase"/>
    <property type="match status" value="1"/>
</dbReference>
<dbReference type="EMBL" id="CP029352">
    <property type="protein sequence ID" value="AWK85168.1"/>
    <property type="molecule type" value="Genomic_DNA"/>
</dbReference>
<evidence type="ECO:0000313" key="9">
    <source>
        <dbReference type="Proteomes" id="UP000245629"/>
    </source>
</evidence>
<dbReference type="InterPro" id="IPR002104">
    <property type="entry name" value="Integrase_catalytic"/>
</dbReference>
<dbReference type="Pfam" id="PF13356">
    <property type="entry name" value="Arm-DNA-bind_3"/>
    <property type="match status" value="1"/>
</dbReference>
<dbReference type="PANTHER" id="PTHR30629">
    <property type="entry name" value="PROPHAGE INTEGRASE"/>
    <property type="match status" value="1"/>
</dbReference>
<dbReference type="InterPro" id="IPR044068">
    <property type="entry name" value="CB"/>
</dbReference>
<name>A0A2S2CKX4_9PROT</name>
<dbReference type="AlphaFoldDB" id="A0A2S2CKX4"/>
<evidence type="ECO:0000256" key="3">
    <source>
        <dbReference type="ARBA" id="ARBA00023125"/>
    </source>
</evidence>
<dbReference type="PANTHER" id="PTHR30629:SF2">
    <property type="entry name" value="PROPHAGE INTEGRASE INTS-RELATED"/>
    <property type="match status" value="1"/>
</dbReference>
<dbReference type="GO" id="GO:0015074">
    <property type="term" value="P:DNA integration"/>
    <property type="evidence" value="ECO:0007669"/>
    <property type="project" value="UniProtKB-KW"/>
</dbReference>
<gene>
    <name evidence="8" type="ORF">DEW08_02315</name>
</gene>
<dbReference type="Gene3D" id="1.10.150.130">
    <property type="match status" value="1"/>
</dbReference>
<keyword evidence="9" id="KW-1185">Reference proteome</keyword>
<evidence type="ECO:0000256" key="4">
    <source>
        <dbReference type="ARBA" id="ARBA00023172"/>
    </source>
</evidence>